<accession>A0ABQ4TC10</accession>
<dbReference type="InterPro" id="IPR001387">
    <property type="entry name" value="Cro/C1-type_HTH"/>
</dbReference>
<sequence>MTTPTITSAQIRAGRGLLKWTQGVLASRAAVSVVTLNMIESDQVMPRQRTLASIRKVLEGEGIRFIGDADEGYGVLMRGKPRDETEATDDSEAEEEASRSMRAKR</sequence>
<name>A0ABQ4TC10_METOR</name>
<proteinExistence type="predicted"/>
<feature type="domain" description="HTH cro/C1-type" evidence="2">
    <location>
        <begin position="11"/>
        <end position="65"/>
    </location>
</feature>
<dbReference type="SUPFAM" id="SSF47413">
    <property type="entry name" value="lambda repressor-like DNA-binding domains"/>
    <property type="match status" value="1"/>
</dbReference>
<reference evidence="3" key="2">
    <citation type="submission" date="2021-08" db="EMBL/GenBank/DDBJ databases">
        <authorList>
            <person name="Tani A."/>
            <person name="Ola A."/>
            <person name="Ogura Y."/>
            <person name="Katsura K."/>
            <person name="Hayashi T."/>
        </authorList>
    </citation>
    <scope>NUCLEOTIDE SEQUENCE</scope>
    <source>
        <strain evidence="3">NBRC 15689</strain>
    </source>
</reference>
<dbReference type="SMART" id="SM00530">
    <property type="entry name" value="HTH_XRE"/>
    <property type="match status" value="1"/>
</dbReference>
<dbReference type="EMBL" id="BPQV01000010">
    <property type="protein sequence ID" value="GJE28415.1"/>
    <property type="molecule type" value="Genomic_DNA"/>
</dbReference>
<evidence type="ECO:0000256" key="1">
    <source>
        <dbReference type="SAM" id="MobiDB-lite"/>
    </source>
</evidence>
<organism evidence="3 4">
    <name type="scientific">Methylobacterium organophilum</name>
    <dbReference type="NCBI Taxonomy" id="410"/>
    <lineage>
        <taxon>Bacteria</taxon>
        <taxon>Pseudomonadati</taxon>
        <taxon>Pseudomonadota</taxon>
        <taxon>Alphaproteobacteria</taxon>
        <taxon>Hyphomicrobiales</taxon>
        <taxon>Methylobacteriaceae</taxon>
        <taxon>Methylobacterium</taxon>
    </lineage>
</organism>
<dbReference type="RefSeq" id="WP_238312366.1">
    <property type="nucleotide sequence ID" value="NZ_BPQV01000010.1"/>
</dbReference>
<feature type="compositionally biased region" description="Acidic residues" evidence="1">
    <location>
        <begin position="86"/>
        <end position="95"/>
    </location>
</feature>
<dbReference type="Proteomes" id="UP001055156">
    <property type="component" value="Unassembled WGS sequence"/>
</dbReference>
<dbReference type="Pfam" id="PF01381">
    <property type="entry name" value="HTH_3"/>
    <property type="match status" value="1"/>
</dbReference>
<evidence type="ECO:0000313" key="3">
    <source>
        <dbReference type="EMBL" id="GJE28415.1"/>
    </source>
</evidence>
<dbReference type="CDD" id="cd00093">
    <property type="entry name" value="HTH_XRE"/>
    <property type="match status" value="1"/>
</dbReference>
<evidence type="ECO:0000259" key="2">
    <source>
        <dbReference type="PROSITE" id="PS50943"/>
    </source>
</evidence>
<protein>
    <recommendedName>
        <fullName evidence="2">HTH cro/C1-type domain-containing protein</fullName>
    </recommendedName>
</protein>
<comment type="caution">
    <text evidence="3">The sequence shown here is derived from an EMBL/GenBank/DDBJ whole genome shotgun (WGS) entry which is preliminary data.</text>
</comment>
<dbReference type="InterPro" id="IPR010982">
    <property type="entry name" value="Lambda_DNA-bd_dom_sf"/>
</dbReference>
<feature type="region of interest" description="Disordered" evidence="1">
    <location>
        <begin position="74"/>
        <end position="105"/>
    </location>
</feature>
<reference evidence="3" key="1">
    <citation type="journal article" date="2021" name="Front. Microbiol.">
        <title>Comprehensive Comparative Genomics and Phenotyping of Methylobacterium Species.</title>
        <authorList>
            <person name="Alessa O."/>
            <person name="Ogura Y."/>
            <person name="Fujitani Y."/>
            <person name="Takami H."/>
            <person name="Hayashi T."/>
            <person name="Sahin N."/>
            <person name="Tani A."/>
        </authorList>
    </citation>
    <scope>NUCLEOTIDE SEQUENCE</scope>
    <source>
        <strain evidence="3">NBRC 15689</strain>
    </source>
</reference>
<evidence type="ECO:0000313" key="4">
    <source>
        <dbReference type="Proteomes" id="UP001055156"/>
    </source>
</evidence>
<keyword evidence="4" id="KW-1185">Reference proteome</keyword>
<dbReference type="Gene3D" id="1.10.260.40">
    <property type="entry name" value="lambda repressor-like DNA-binding domains"/>
    <property type="match status" value="1"/>
</dbReference>
<gene>
    <name evidence="3" type="ORF">LKMONMHP_3286</name>
</gene>
<dbReference type="PROSITE" id="PS50943">
    <property type="entry name" value="HTH_CROC1"/>
    <property type="match status" value="1"/>
</dbReference>